<feature type="region of interest" description="Disordered" evidence="1">
    <location>
        <begin position="648"/>
        <end position="667"/>
    </location>
</feature>
<dbReference type="RefSeq" id="WP_138188004.1">
    <property type="nucleotide sequence ID" value="NZ_LS992241.1"/>
</dbReference>
<gene>
    <name evidence="2" type="ORF">PBLR_14446</name>
</gene>
<feature type="region of interest" description="Disordered" evidence="1">
    <location>
        <begin position="229"/>
        <end position="379"/>
    </location>
</feature>
<protein>
    <submittedName>
        <fullName evidence="2">Uncharacterized protein</fullName>
    </submittedName>
</protein>
<feature type="region of interest" description="Disordered" evidence="1">
    <location>
        <begin position="564"/>
        <end position="585"/>
    </location>
</feature>
<name>A0A383RHN2_PAEAL</name>
<feature type="compositionally biased region" description="Polar residues" evidence="1">
    <location>
        <begin position="305"/>
        <end position="340"/>
    </location>
</feature>
<dbReference type="Proteomes" id="UP000304148">
    <property type="component" value="Chromosome"/>
</dbReference>
<dbReference type="AlphaFoldDB" id="A0A383RHN2"/>
<proteinExistence type="predicted"/>
<evidence type="ECO:0000256" key="1">
    <source>
        <dbReference type="SAM" id="MobiDB-lite"/>
    </source>
</evidence>
<feature type="compositionally biased region" description="Low complexity" evidence="1">
    <location>
        <begin position="368"/>
        <end position="377"/>
    </location>
</feature>
<dbReference type="EMBL" id="LS992241">
    <property type="protein sequence ID" value="SYX86024.1"/>
    <property type="molecule type" value="Genomic_DNA"/>
</dbReference>
<evidence type="ECO:0000313" key="2">
    <source>
        <dbReference type="EMBL" id="SYX86024.1"/>
    </source>
</evidence>
<evidence type="ECO:0000313" key="3">
    <source>
        <dbReference type="Proteomes" id="UP000304148"/>
    </source>
</evidence>
<reference evidence="3" key="1">
    <citation type="submission" date="2018-08" db="EMBL/GenBank/DDBJ databases">
        <authorList>
            <person name="Chevrot R."/>
        </authorList>
    </citation>
    <scope>NUCLEOTIDE SEQUENCE [LARGE SCALE GENOMIC DNA]</scope>
</reference>
<sequence length="667" mass="70870">MDDRISKNIHRELRTMNGKLDGMGVVSRILTDSIKEQTAEMKRNARKKTPKIGGHALASAASSASASASSESNLLSKMNMMITSLQKQVTSLSITNSPTISISANVDSSTSNEVTIENTNEIAVSIAQQLSASLSQQLAATFASFQSQSMSALVQVSTTINGKSGKKAEDKSKSIMDYIRSGQDFLYNLNDEVTKIRDAKENGKLVKEFFQGEKAGKDGESKCCCNGGSGGTDGGEGSDMSVTDDTSDEKKEERKKDKGKNKRLGQAKYGKRRANKTISRSKSKNFKRTTYKKKNDFKELGRAAQGQNRDAGSSPNKDLGQAVNTGQKSSSSAGPNTQQDLGKAASGTSGQGQGTPHNSPKADGGKSGSASGQKSRGGMLGKMKKYGKWGLFGAAVGSISMRLFGGEKKEEEEGNSDSTTVQTTAVLQSTAETIQSVQSAVEPMADAAKAASTASDVSKAASATKKVGWLGKLIKGARTVSKATRFLRWNPAGFIGGLAVDAGLWAAEKLFLPKEEEEKAKVEEEEKQVRPMVRSNIFAKNRALAASTVSSSVQAYSANSSSMQTLAGSVPSGAGTTDPTMPTSQTPNMPRVGGAASSMEVSTNSNVTMNLNVNGYIDNRMIEEIKRIAREQYDASFRAFERSIADKLPKPKPIPRPQVAEGGMMSY</sequence>
<organism evidence="2 3">
    <name type="scientific">Paenibacillus alvei</name>
    <name type="common">Bacillus alvei</name>
    <dbReference type="NCBI Taxonomy" id="44250"/>
    <lineage>
        <taxon>Bacteria</taxon>
        <taxon>Bacillati</taxon>
        <taxon>Bacillota</taxon>
        <taxon>Bacilli</taxon>
        <taxon>Bacillales</taxon>
        <taxon>Paenibacillaceae</taxon>
        <taxon>Paenibacillus</taxon>
    </lineage>
</organism>
<feature type="compositionally biased region" description="Polar residues" evidence="1">
    <location>
        <begin position="574"/>
        <end position="585"/>
    </location>
</feature>
<accession>A0A383RHN2</accession>
<feature type="compositionally biased region" description="Basic residues" evidence="1">
    <location>
        <begin position="257"/>
        <end position="292"/>
    </location>
</feature>